<dbReference type="GO" id="GO:0006518">
    <property type="term" value="P:peptide metabolic process"/>
    <property type="evidence" value="ECO:0000318"/>
    <property type="project" value="GO_Central"/>
</dbReference>
<dbReference type="SUPFAM" id="SSF55486">
    <property type="entry name" value="Metalloproteases ('zincins'), catalytic domain"/>
    <property type="match status" value="1"/>
</dbReference>
<feature type="region of interest" description="Disordered" evidence="1">
    <location>
        <begin position="526"/>
        <end position="566"/>
    </location>
</feature>
<keyword evidence="3" id="KW-1185">Reference proteome</keyword>
<reference evidence="2 3" key="1">
    <citation type="journal article" date="2007" name="Science">
        <title>The Chlamydomonas genome reveals the evolution of key animal and plant functions.</title>
        <authorList>
            <person name="Merchant S.S."/>
            <person name="Prochnik S.E."/>
            <person name="Vallon O."/>
            <person name="Harris E.H."/>
            <person name="Karpowicz S.J."/>
            <person name="Witman G.B."/>
            <person name="Terry A."/>
            <person name="Salamov A."/>
            <person name="Fritz-Laylin L.K."/>
            <person name="Marechal-Drouard L."/>
            <person name="Marshall W.F."/>
            <person name="Qu L.H."/>
            <person name="Nelson D.R."/>
            <person name="Sanderfoot A.A."/>
            <person name="Spalding M.H."/>
            <person name="Kapitonov V.V."/>
            <person name="Ren Q."/>
            <person name="Ferris P."/>
            <person name="Lindquist E."/>
            <person name="Shapiro H."/>
            <person name="Lucas S.M."/>
            <person name="Grimwood J."/>
            <person name="Schmutz J."/>
            <person name="Cardol P."/>
            <person name="Cerutti H."/>
            <person name="Chanfreau G."/>
            <person name="Chen C.L."/>
            <person name="Cognat V."/>
            <person name="Croft M.T."/>
            <person name="Dent R."/>
            <person name="Dutcher S."/>
            <person name="Fernandez E."/>
            <person name="Fukuzawa H."/>
            <person name="Gonzalez-Ballester D."/>
            <person name="Gonzalez-Halphen D."/>
            <person name="Hallmann A."/>
            <person name="Hanikenne M."/>
            <person name="Hippler M."/>
            <person name="Inwood W."/>
            <person name="Jabbari K."/>
            <person name="Kalanon M."/>
            <person name="Kuras R."/>
            <person name="Lefebvre P.A."/>
            <person name="Lemaire S.D."/>
            <person name="Lobanov A.V."/>
            <person name="Lohr M."/>
            <person name="Manuell A."/>
            <person name="Meier I."/>
            <person name="Mets L."/>
            <person name="Mittag M."/>
            <person name="Mittelmeier T."/>
            <person name="Moroney J.V."/>
            <person name="Moseley J."/>
            <person name="Napoli C."/>
            <person name="Nedelcu A.M."/>
            <person name="Niyogi K."/>
            <person name="Novoselov S.V."/>
            <person name="Paulsen I.T."/>
            <person name="Pazour G."/>
            <person name="Purton S."/>
            <person name="Ral J.P."/>
            <person name="Riano-Pachon D.M."/>
            <person name="Riekhof W."/>
            <person name="Rymarquis L."/>
            <person name="Schroda M."/>
            <person name="Stern D."/>
            <person name="Umen J."/>
            <person name="Willows R."/>
            <person name="Wilson N."/>
            <person name="Zimmer S.L."/>
            <person name="Allmer J."/>
            <person name="Balk J."/>
            <person name="Bisova K."/>
            <person name="Chen C.J."/>
            <person name="Elias M."/>
            <person name="Gendler K."/>
            <person name="Hauser C."/>
            <person name="Lamb M.R."/>
            <person name="Ledford H."/>
            <person name="Long J.C."/>
            <person name="Minagawa J."/>
            <person name="Page M.D."/>
            <person name="Pan J."/>
            <person name="Pootakham W."/>
            <person name="Roje S."/>
            <person name="Rose A."/>
            <person name="Stahlberg E."/>
            <person name="Terauchi A.M."/>
            <person name="Yang P."/>
            <person name="Ball S."/>
            <person name="Bowler C."/>
            <person name="Dieckmann C.L."/>
            <person name="Gladyshev V.N."/>
            <person name="Green P."/>
            <person name="Jorgensen R."/>
            <person name="Mayfield S."/>
            <person name="Mueller-Roeber B."/>
            <person name="Rajamani S."/>
            <person name="Sayre R.T."/>
            <person name="Brokstein P."/>
            <person name="Dubchak I."/>
            <person name="Goodstein D."/>
            <person name="Hornick L."/>
            <person name="Huang Y.W."/>
            <person name="Jhaveri J."/>
            <person name="Luo Y."/>
            <person name="Martinez D."/>
            <person name="Ngau W.C."/>
            <person name="Otillar B."/>
            <person name="Poliakov A."/>
            <person name="Porter A."/>
            <person name="Szajkowski L."/>
            <person name="Werner G."/>
            <person name="Zhou K."/>
            <person name="Grigoriev I.V."/>
            <person name="Rokhsar D.S."/>
            <person name="Grossman A.R."/>
        </authorList>
    </citation>
    <scope>NUCLEOTIDE SEQUENCE [LARGE SCALE GENOMIC DNA]</scope>
    <source>
        <strain evidence="3">CC-503</strain>
    </source>
</reference>
<protein>
    <submittedName>
        <fullName evidence="2">Uncharacterized protein</fullName>
    </submittedName>
</protein>
<dbReference type="PANTHER" id="PTHR11804">
    <property type="entry name" value="PROTEASE M3 THIMET OLIGOPEPTIDASE-RELATED"/>
    <property type="match status" value="1"/>
</dbReference>
<dbReference type="GO" id="GO:0006508">
    <property type="term" value="P:proteolysis"/>
    <property type="evidence" value="ECO:0000318"/>
    <property type="project" value="GO_Central"/>
</dbReference>
<dbReference type="OrthoDB" id="548374at2759"/>
<dbReference type="Gene3D" id="1.10.1370.40">
    <property type="match status" value="1"/>
</dbReference>
<organism evidence="2 3">
    <name type="scientific">Chlamydomonas reinhardtii</name>
    <name type="common">Chlamydomonas smithii</name>
    <dbReference type="NCBI Taxonomy" id="3055"/>
    <lineage>
        <taxon>Eukaryota</taxon>
        <taxon>Viridiplantae</taxon>
        <taxon>Chlorophyta</taxon>
        <taxon>core chlorophytes</taxon>
        <taxon>Chlorophyceae</taxon>
        <taxon>CS clade</taxon>
        <taxon>Chlamydomonadales</taxon>
        <taxon>Chlamydomonadaceae</taxon>
        <taxon>Chlamydomonas</taxon>
    </lineage>
</organism>
<dbReference type="RefSeq" id="XP_042927502.1">
    <property type="nucleotide sequence ID" value="XM_043059868.1"/>
</dbReference>
<dbReference type="Gramene" id="PNW87128">
    <property type="protein sequence ID" value="PNW87128"/>
    <property type="gene ID" value="CHLRE_02g110200v5"/>
</dbReference>
<dbReference type="PANTHER" id="PTHR11804:SF79">
    <property type="entry name" value="MITOCHONDRIAL INTERMEDIATE PEPTIDASE"/>
    <property type="match status" value="1"/>
</dbReference>
<evidence type="ECO:0000313" key="2">
    <source>
        <dbReference type="EMBL" id="PNW87128.1"/>
    </source>
</evidence>
<feature type="region of interest" description="Disordered" evidence="1">
    <location>
        <begin position="470"/>
        <end position="506"/>
    </location>
</feature>
<proteinExistence type="predicted"/>
<evidence type="ECO:0000256" key="1">
    <source>
        <dbReference type="SAM" id="MobiDB-lite"/>
    </source>
</evidence>
<dbReference type="KEGG" id="cre:CHLRE_02g110200v5"/>
<feature type="compositionally biased region" description="Low complexity" evidence="1">
    <location>
        <begin position="195"/>
        <end position="211"/>
    </location>
</feature>
<feature type="compositionally biased region" description="Low complexity" evidence="1">
    <location>
        <begin position="488"/>
        <end position="498"/>
    </location>
</feature>
<dbReference type="AlphaFoldDB" id="A0A2K3E2X8"/>
<dbReference type="EMBL" id="CM008963">
    <property type="protein sequence ID" value="PNW87128.1"/>
    <property type="molecule type" value="Genomic_DNA"/>
</dbReference>
<accession>A0A2K3E2X8</accession>
<feature type="region of interest" description="Disordered" evidence="1">
    <location>
        <begin position="186"/>
        <end position="211"/>
    </location>
</feature>
<name>A0A2K3E2X8_CHLRE</name>
<dbReference type="GeneID" id="5725490"/>
<dbReference type="Proteomes" id="UP000006906">
    <property type="component" value="Chromosome 2"/>
</dbReference>
<sequence>MRSLRNVAAPARHAAACHADEDWREAGAAVADACAKYEAFIFQTADRELLSKLELTEQRLAVRLRQQDAQQVEQPQARSAGVHSAAVLNRQLRLCRLLRRSFLRGGAGLLGDGDGGGSEEDLGHLYAVRTAPSGAQERLTRLLAAEREAVAAVATAVALGPGRLAVPLRVLSAALSTGTSDVNSCAASSHDRNCSSGSSGAGSAVGAKPAGTAISSSADTSAAATLSPELMAPIECDPLLGPMLAAAKAAGVPVEATGLPLTPANLRNLLRRHPASAVRRAAYEHGLVPRVEAAVGALGRVAEVRGQVAALMGFSSFVDYSYSRGGMAVAGADAVAELLQELVFALLPVAREEIEQLKCAVGAAAGAAPEATAASAAGTAGSQAGSAASKLDAASGGAAAGTGLHPNALEPWDVEYAQAEWVRQRPSPLPDAAQLAPYMQLRGVLAGLSDLLHELMGVQLRLEAVGEVEAAGEGAEEGNRTEVGAGAGTAQRGQSSSSGSGGPGHDLWGPQVLRLSIWATAWQRDATAGPQRPVTSPNGEPAEQHDRQAGTAGSRARGGCINKRGRGTAEGVQMRGVMYLDLGSGYGTRQLRFPAGGVDAGSRADGAAADAGALLGQQEARGGGMGALPAVAVGLKWEWRDGVAESPAALHELLHEVGHALHLTLSSSAAAAQPFLSADASATATSANSGLGTSTAASGAEGVMHFGGLQLPLDVLEVPSSLLQTLAYDPAALARICRRVGSSGGAVRCAAGPSESGIPEAGLGQAAELAEAGVGARIGSREPLGDPMPRHLAEAVAAHLAAENCSGIGTLGKVLASLFDQLLHSGVLEEKGGGRGGAAAAGVALGLWRAVRRAFGAMPTCDATLRELAALPALAHHQATFHSYLVGLLVASTARGALPLQAVNTSRDKTVGSTGSSSDTSTAWDMLRREIFEAGADRDVSELVEGWLRMGAPSSTARCDTGGEAAAGLGVSEGERGLPRDVLTLTTLARVGGTLVAIEG</sequence>
<dbReference type="ExpressionAtlas" id="A0A2K3E2X8">
    <property type="expression patterns" value="baseline and differential"/>
</dbReference>
<evidence type="ECO:0000313" key="3">
    <source>
        <dbReference type="Proteomes" id="UP000006906"/>
    </source>
</evidence>
<dbReference type="InParanoid" id="A0A2K3E2X8"/>
<dbReference type="PaxDb" id="3055-EDP07403"/>
<dbReference type="InterPro" id="IPR045090">
    <property type="entry name" value="Pept_M3A_M3B"/>
</dbReference>
<dbReference type="GO" id="GO:0004222">
    <property type="term" value="F:metalloendopeptidase activity"/>
    <property type="evidence" value="ECO:0000318"/>
    <property type="project" value="GO_Central"/>
</dbReference>
<gene>
    <name evidence="2" type="ORF">CHLRE_02g110200v5</name>
</gene>